<comment type="caution">
    <text evidence="1">The sequence shown here is derived from an EMBL/GenBank/DDBJ whole genome shotgun (WGS) entry which is preliminary data.</text>
</comment>
<evidence type="ECO:0008006" key="3">
    <source>
        <dbReference type="Google" id="ProtNLM"/>
    </source>
</evidence>
<keyword evidence="2" id="KW-1185">Reference proteome</keyword>
<dbReference type="Proteomes" id="UP000019141">
    <property type="component" value="Unassembled WGS sequence"/>
</dbReference>
<protein>
    <recommendedName>
        <fullName evidence="3">LapB rubredoxin metal binding domain-containing protein</fullName>
    </recommendedName>
</protein>
<reference evidence="1 2" key="1">
    <citation type="journal article" date="2014" name="Nature">
        <title>An environmental bacterial taxon with a large and distinct metabolic repertoire.</title>
        <authorList>
            <person name="Wilson M.C."/>
            <person name="Mori T."/>
            <person name="Ruckert C."/>
            <person name="Uria A.R."/>
            <person name="Helf M.J."/>
            <person name="Takada K."/>
            <person name="Gernert C."/>
            <person name="Steffens U.A."/>
            <person name="Heycke N."/>
            <person name="Schmitt S."/>
            <person name="Rinke C."/>
            <person name="Helfrich E.J."/>
            <person name="Brachmann A.O."/>
            <person name="Gurgui C."/>
            <person name="Wakimoto T."/>
            <person name="Kracht M."/>
            <person name="Crusemann M."/>
            <person name="Hentschel U."/>
            <person name="Abe I."/>
            <person name="Matsunaga S."/>
            <person name="Kalinowski J."/>
            <person name="Takeyama H."/>
            <person name="Piel J."/>
        </authorList>
    </citation>
    <scope>NUCLEOTIDE SEQUENCE [LARGE SCALE GENOMIC DNA]</scope>
    <source>
        <strain evidence="2">TSY1</strain>
    </source>
</reference>
<proteinExistence type="predicted"/>
<dbReference type="InterPro" id="IPR029038">
    <property type="entry name" value="MetRS_Zn"/>
</dbReference>
<gene>
    <name evidence="1" type="ORF">ETSY1_09725</name>
</gene>
<dbReference type="HOGENOM" id="CLU_172380_0_0_7"/>
<dbReference type="AlphaFoldDB" id="W4LSZ6"/>
<evidence type="ECO:0000313" key="2">
    <source>
        <dbReference type="Proteomes" id="UP000019141"/>
    </source>
</evidence>
<name>W4LSZ6_ENTF1</name>
<dbReference type="SUPFAM" id="SSF57770">
    <property type="entry name" value="Methionyl-tRNA synthetase (MetRS), Zn-domain"/>
    <property type="match status" value="1"/>
</dbReference>
<accession>W4LSZ6</accession>
<dbReference type="EMBL" id="AZHW01000299">
    <property type="protein sequence ID" value="ETX00826.1"/>
    <property type="molecule type" value="Genomic_DNA"/>
</dbReference>
<sequence>MADENLTSPSPLRCPTCGAADQTGDTCRRCRSDLRLLQRLEADRAAELRVLARALVAGQWPEALLAAQYIHTLRQDDMSFRILGVCQLLSGQIETASATYQQHRTEIPPLS</sequence>
<organism evidence="1 2">
    <name type="scientific">Entotheonella factor</name>
    <dbReference type="NCBI Taxonomy" id="1429438"/>
    <lineage>
        <taxon>Bacteria</taxon>
        <taxon>Pseudomonadati</taxon>
        <taxon>Nitrospinota/Tectimicrobiota group</taxon>
        <taxon>Candidatus Tectimicrobiota</taxon>
        <taxon>Candidatus Entotheonellia</taxon>
        <taxon>Candidatus Entotheonellales</taxon>
        <taxon>Candidatus Entotheonellaceae</taxon>
        <taxon>Candidatus Entotheonella</taxon>
    </lineage>
</organism>
<evidence type="ECO:0000313" key="1">
    <source>
        <dbReference type="EMBL" id="ETX00826.1"/>
    </source>
</evidence>